<dbReference type="Proteomes" id="UP000037460">
    <property type="component" value="Unassembled WGS sequence"/>
</dbReference>
<protein>
    <submittedName>
        <fullName evidence="7">Drug metabolite transporter superfamily</fullName>
    </submittedName>
</protein>
<dbReference type="OrthoDB" id="6418713at2759"/>
<reference evidence="8" key="1">
    <citation type="journal article" date="2015" name="PLoS Genet.">
        <title>Genome Sequence and Transcriptome Analyses of Chrysochromulina tobin: Metabolic Tools for Enhanced Algal Fitness in the Prominent Order Prymnesiales (Haptophyceae).</title>
        <authorList>
            <person name="Hovde B.T."/>
            <person name="Deodato C.R."/>
            <person name="Hunsperger H.M."/>
            <person name="Ryken S.A."/>
            <person name="Yost W."/>
            <person name="Jha R.K."/>
            <person name="Patterson J."/>
            <person name="Monnat R.J. Jr."/>
            <person name="Barlow S.B."/>
            <person name="Starkenburg S.R."/>
            <person name="Cattolico R.A."/>
        </authorList>
    </citation>
    <scope>NUCLEOTIDE SEQUENCE</scope>
    <source>
        <strain evidence="8">CCMP291</strain>
    </source>
</reference>
<comment type="caution">
    <text evidence="7">The sequence shown here is derived from an EMBL/GenBank/DDBJ whole genome shotgun (WGS) entry which is preliminary data.</text>
</comment>
<keyword evidence="4 5" id="KW-0472">Membrane</keyword>
<dbReference type="GO" id="GO:0016020">
    <property type="term" value="C:membrane"/>
    <property type="evidence" value="ECO:0007669"/>
    <property type="project" value="UniProtKB-SubCell"/>
</dbReference>
<evidence type="ECO:0000256" key="2">
    <source>
        <dbReference type="ARBA" id="ARBA00022692"/>
    </source>
</evidence>
<comment type="subcellular location">
    <subcellularLocation>
        <location evidence="1">Membrane</location>
        <topology evidence="1">Multi-pass membrane protein</topology>
    </subcellularLocation>
</comment>
<gene>
    <name evidence="7" type="ORF">Ctob_009093</name>
</gene>
<evidence type="ECO:0000256" key="4">
    <source>
        <dbReference type="ARBA" id="ARBA00023136"/>
    </source>
</evidence>
<evidence type="ECO:0000313" key="7">
    <source>
        <dbReference type="EMBL" id="KOO32033.1"/>
    </source>
</evidence>
<feature type="transmembrane region" description="Helical" evidence="5">
    <location>
        <begin position="166"/>
        <end position="184"/>
    </location>
</feature>
<dbReference type="AlphaFoldDB" id="A0A0M0K0W7"/>
<feature type="transmembrane region" description="Helical" evidence="5">
    <location>
        <begin position="35"/>
        <end position="53"/>
    </location>
</feature>
<organism evidence="7 8">
    <name type="scientific">Chrysochromulina tobinii</name>
    <dbReference type="NCBI Taxonomy" id="1460289"/>
    <lineage>
        <taxon>Eukaryota</taxon>
        <taxon>Haptista</taxon>
        <taxon>Haptophyta</taxon>
        <taxon>Prymnesiophyceae</taxon>
        <taxon>Prymnesiales</taxon>
        <taxon>Chrysochromulinaceae</taxon>
        <taxon>Chrysochromulina</taxon>
    </lineage>
</organism>
<dbReference type="Pfam" id="PF03151">
    <property type="entry name" value="TPT"/>
    <property type="match status" value="1"/>
</dbReference>
<name>A0A0M0K0W7_9EUKA</name>
<dbReference type="InterPro" id="IPR050186">
    <property type="entry name" value="TPT_transporter"/>
</dbReference>
<dbReference type="PANTHER" id="PTHR11132">
    <property type="entry name" value="SOLUTE CARRIER FAMILY 35"/>
    <property type="match status" value="1"/>
</dbReference>
<evidence type="ECO:0000259" key="6">
    <source>
        <dbReference type="Pfam" id="PF03151"/>
    </source>
</evidence>
<feature type="domain" description="Sugar phosphate transporter" evidence="6">
    <location>
        <begin position="8"/>
        <end position="180"/>
    </location>
</feature>
<dbReference type="InterPro" id="IPR004853">
    <property type="entry name" value="Sugar_P_trans_dom"/>
</dbReference>
<sequence length="187" mass="19865">MASDCLLTVRVLCAVLGICAGTAIASLGEGSLNALGLGLMLLAELGEALRLVLTQKLLTNLKFGVIEGQYYMAPISALWLFTASSITELPRAALGANWAHARALIHSEPQLFIASAVLGFGVNLCTFLVIKTTNSVTLKVLGTARNAGLVLFSAMWYHETITRLEALGYCISLLAFAAYNVYAIRGV</sequence>
<keyword evidence="8" id="KW-1185">Reference proteome</keyword>
<accession>A0A0M0K0W7</accession>
<evidence type="ECO:0000256" key="1">
    <source>
        <dbReference type="ARBA" id="ARBA00004141"/>
    </source>
</evidence>
<evidence type="ECO:0000256" key="3">
    <source>
        <dbReference type="ARBA" id="ARBA00022989"/>
    </source>
</evidence>
<keyword evidence="3 5" id="KW-1133">Transmembrane helix</keyword>
<evidence type="ECO:0000256" key="5">
    <source>
        <dbReference type="SAM" id="Phobius"/>
    </source>
</evidence>
<feature type="transmembrane region" description="Helical" evidence="5">
    <location>
        <begin position="111"/>
        <end position="130"/>
    </location>
</feature>
<dbReference type="EMBL" id="JWZX01001862">
    <property type="protein sequence ID" value="KOO32033.1"/>
    <property type="molecule type" value="Genomic_DNA"/>
</dbReference>
<evidence type="ECO:0000313" key="8">
    <source>
        <dbReference type="Proteomes" id="UP000037460"/>
    </source>
</evidence>
<keyword evidence="2 5" id="KW-0812">Transmembrane</keyword>
<proteinExistence type="predicted"/>